<evidence type="ECO:0000313" key="2">
    <source>
        <dbReference type="Proteomes" id="UP000306697"/>
    </source>
</evidence>
<dbReference type="EMBL" id="SSWL01000040">
    <property type="protein sequence ID" value="THJ25672.1"/>
    <property type="molecule type" value="Genomic_DNA"/>
</dbReference>
<dbReference type="Proteomes" id="UP000306697">
    <property type="component" value="Unassembled WGS sequence"/>
</dbReference>
<organism evidence="1 2">
    <name type="scientific">Bifidobacterium longum subsp. infantis</name>
    <dbReference type="NCBI Taxonomy" id="1682"/>
    <lineage>
        <taxon>Bacteria</taxon>
        <taxon>Bacillati</taxon>
        <taxon>Actinomycetota</taxon>
        <taxon>Actinomycetes</taxon>
        <taxon>Bifidobacteriales</taxon>
        <taxon>Bifidobacteriaceae</taxon>
        <taxon>Bifidobacterium</taxon>
    </lineage>
</organism>
<dbReference type="RefSeq" id="WP_136501196.1">
    <property type="nucleotide sequence ID" value="NZ_SSWL01000040.1"/>
</dbReference>
<reference evidence="1 2" key="1">
    <citation type="submission" date="2019-04" db="EMBL/GenBank/DDBJ databases">
        <title>Genome Announcement To Ensure Probiotic Safety of Bifidobacterium longum subsp infantis UBBI-01.</title>
        <authorList>
            <person name="Sulthana A."/>
            <person name="Lakshmi S.G."/>
            <person name="Madempudi R.S."/>
        </authorList>
    </citation>
    <scope>NUCLEOTIDE SEQUENCE [LARGE SCALE GENOMIC DNA]</scope>
    <source>
        <strain evidence="1 2">UBBI-01</strain>
    </source>
</reference>
<comment type="caution">
    <text evidence="1">The sequence shown here is derived from an EMBL/GenBank/DDBJ whole genome shotgun (WGS) entry which is preliminary data.</text>
</comment>
<sequence>MAQGLLTYKALAEHYGVTTRTMYQRVWRGNAPTPVLGPTGRVLGWRPEEVARYDGANQRTRAEYLYGSGK</sequence>
<protein>
    <submittedName>
        <fullName evidence="1">Uncharacterized protein</fullName>
    </submittedName>
</protein>
<gene>
    <name evidence="1" type="ORF">E6L38_12675</name>
</gene>
<name>A0A4V3YV37_BIFLI</name>
<accession>A0A4V3YV37</accession>
<proteinExistence type="predicted"/>
<dbReference type="AlphaFoldDB" id="A0A4V3YV37"/>
<evidence type="ECO:0000313" key="1">
    <source>
        <dbReference type="EMBL" id="THJ25672.1"/>
    </source>
</evidence>